<dbReference type="HOGENOM" id="CLU_814392_0_0_1"/>
<feature type="domain" description="SH3" evidence="3">
    <location>
        <begin position="277"/>
        <end position="337"/>
    </location>
</feature>
<dbReference type="AlphaFoldDB" id="G0NWA0"/>
<dbReference type="SUPFAM" id="SSF50044">
    <property type="entry name" value="SH3-domain"/>
    <property type="match status" value="1"/>
</dbReference>
<dbReference type="Proteomes" id="UP000008068">
    <property type="component" value="Unassembled WGS sequence"/>
</dbReference>
<evidence type="ECO:0000313" key="5">
    <source>
        <dbReference type="Proteomes" id="UP000008068"/>
    </source>
</evidence>
<dbReference type="InterPro" id="IPR014752">
    <property type="entry name" value="Arrestin-like_C"/>
</dbReference>
<organism evidence="5">
    <name type="scientific">Caenorhabditis brenneri</name>
    <name type="common">Nematode worm</name>
    <dbReference type="NCBI Taxonomy" id="135651"/>
    <lineage>
        <taxon>Eukaryota</taxon>
        <taxon>Metazoa</taxon>
        <taxon>Ecdysozoa</taxon>
        <taxon>Nematoda</taxon>
        <taxon>Chromadorea</taxon>
        <taxon>Rhabditida</taxon>
        <taxon>Rhabditina</taxon>
        <taxon>Rhabditomorpha</taxon>
        <taxon>Rhabditoidea</taxon>
        <taxon>Rhabditidae</taxon>
        <taxon>Peloderinae</taxon>
        <taxon>Caenorhabditis</taxon>
    </lineage>
</organism>
<name>G0NWA0_CAEBE</name>
<evidence type="ECO:0000256" key="1">
    <source>
        <dbReference type="ARBA" id="ARBA00022443"/>
    </source>
</evidence>
<dbReference type="InterPro" id="IPR036028">
    <property type="entry name" value="SH3-like_dom_sf"/>
</dbReference>
<dbReference type="PROSITE" id="PS50002">
    <property type="entry name" value="SH3"/>
    <property type="match status" value="1"/>
</dbReference>
<dbReference type="SMART" id="SM00326">
    <property type="entry name" value="SH3"/>
    <property type="match status" value="1"/>
</dbReference>
<dbReference type="Gene3D" id="2.30.30.40">
    <property type="entry name" value="SH3 Domains"/>
    <property type="match status" value="1"/>
</dbReference>
<dbReference type="eggNOG" id="KOG1451">
    <property type="taxonomic scope" value="Eukaryota"/>
</dbReference>
<dbReference type="Gene3D" id="2.60.40.640">
    <property type="match status" value="1"/>
</dbReference>
<dbReference type="STRING" id="135651.G0NWA0"/>
<dbReference type="EMBL" id="GL379963">
    <property type="protein sequence ID" value="EGT38721.1"/>
    <property type="molecule type" value="Genomic_DNA"/>
</dbReference>
<sequence>MKRHSVPFSFAPLFKDCSESFEKGDSFCRYFLKAELAVYSEKRAIISQEGFQVDSLKLDDIPAALNWQSKSDSQFFTTRLQRLVVTVAAPTAIGRKEYVPFHISIRNDYKNSNTVIRAKLIRTRTYTFKKAKQAEHEILNESVQEIDTPYQEFKHILKVHTGSCTFQCPMMSETYRIYVEVTAAMDTMMKLEFPVLVGEWKGEPMRKSHVFRGAGEQVTNIERPLGVPNIILETASASDTAVVSPPYVERMEPPPAYEEAVQAPPLPPKLSPLNETELFYTAKALYSFKAAHPSEISFEIGQVITSVNESDEDGWLVGTIGGRTGLIPGRYVEPVSDDNAT</sequence>
<dbReference type="OrthoDB" id="3183924at2759"/>
<evidence type="ECO:0000256" key="2">
    <source>
        <dbReference type="PROSITE-ProRule" id="PRU00192"/>
    </source>
</evidence>
<keyword evidence="1 2" id="KW-0728">SH3 domain</keyword>
<evidence type="ECO:0000259" key="3">
    <source>
        <dbReference type="PROSITE" id="PS50002"/>
    </source>
</evidence>
<proteinExistence type="predicted"/>
<dbReference type="PRINTS" id="PR00452">
    <property type="entry name" value="SH3DOMAIN"/>
</dbReference>
<dbReference type="InParanoid" id="G0NWA0"/>
<gene>
    <name evidence="4" type="ORF">CAEBREN_11421</name>
</gene>
<reference evidence="5" key="1">
    <citation type="submission" date="2011-07" db="EMBL/GenBank/DDBJ databases">
        <authorList>
            <consortium name="Caenorhabditis brenneri Sequencing and Analysis Consortium"/>
            <person name="Wilson R.K."/>
        </authorList>
    </citation>
    <scope>NUCLEOTIDE SEQUENCE [LARGE SCALE GENOMIC DNA]</scope>
    <source>
        <strain evidence="5">PB2801</strain>
    </source>
</reference>
<keyword evidence="5" id="KW-1185">Reference proteome</keyword>
<evidence type="ECO:0000313" key="4">
    <source>
        <dbReference type="EMBL" id="EGT38721.1"/>
    </source>
</evidence>
<dbReference type="InterPro" id="IPR001452">
    <property type="entry name" value="SH3_domain"/>
</dbReference>
<accession>G0NWA0</accession>
<dbReference type="CDD" id="cd11882">
    <property type="entry name" value="SH3_GRAF-like"/>
    <property type="match status" value="1"/>
</dbReference>
<protein>
    <recommendedName>
        <fullName evidence="3">SH3 domain-containing protein</fullName>
    </recommendedName>
</protein>
<dbReference type="Pfam" id="PF14604">
    <property type="entry name" value="SH3_9"/>
    <property type="match status" value="1"/>
</dbReference>